<feature type="region of interest" description="Disordered" evidence="1">
    <location>
        <begin position="1"/>
        <end position="84"/>
    </location>
</feature>
<sequence>TWSEDTDHDDTDNDWDEPVDQDDDTDDTDVQDTWDEDTDHDDTDNDWDEPVDQDDDVEDVEDDWDDDGPTTVTSSSVATEVTMTPIHTPYETKARRSRIPLGLVAVAALGLIAWLSWFRPNATFPPPTTVVAQSTVVPPETTTTAAPPTSSTPPTTTTLAPPTTTLAPVTAIGSPIALSELTMGGFAFGPFSFGSSGEQVLGRLTATFGQPDSLGPADTTWGLCATDSGSVATWGGIAAIFRDVDGTSEFVGYRIGDATGIDDGDPGGDLATLSGISIGDTITTLRQIYANSTIELFELDGQPYFRLLRSGTQRLLLYGPISVQADDGSILGIYSRDACSA</sequence>
<keyword evidence="2" id="KW-0472">Membrane</keyword>
<keyword evidence="2" id="KW-0812">Transmembrane</keyword>
<protein>
    <submittedName>
        <fullName evidence="3">Uncharacterized protein</fullName>
    </submittedName>
</protein>
<feature type="non-terminal residue" evidence="3">
    <location>
        <position position="1"/>
    </location>
</feature>
<evidence type="ECO:0000313" key="3">
    <source>
        <dbReference type="EMBL" id="VAW08564.1"/>
    </source>
</evidence>
<reference evidence="3" key="1">
    <citation type="submission" date="2018-06" db="EMBL/GenBank/DDBJ databases">
        <authorList>
            <person name="Zhirakovskaya E."/>
        </authorList>
    </citation>
    <scope>NUCLEOTIDE SEQUENCE</scope>
</reference>
<feature type="region of interest" description="Disordered" evidence="1">
    <location>
        <begin position="139"/>
        <end position="160"/>
    </location>
</feature>
<name>A0A3B0TIT6_9ZZZZ</name>
<keyword evidence="2" id="KW-1133">Transmembrane helix</keyword>
<evidence type="ECO:0000256" key="1">
    <source>
        <dbReference type="SAM" id="MobiDB-lite"/>
    </source>
</evidence>
<feature type="compositionally biased region" description="Acidic residues" evidence="1">
    <location>
        <begin position="1"/>
        <end position="68"/>
    </location>
</feature>
<accession>A0A3B0TIT6</accession>
<evidence type="ECO:0000256" key="2">
    <source>
        <dbReference type="SAM" id="Phobius"/>
    </source>
</evidence>
<dbReference type="AlphaFoldDB" id="A0A3B0TIT6"/>
<organism evidence="3">
    <name type="scientific">hydrothermal vent metagenome</name>
    <dbReference type="NCBI Taxonomy" id="652676"/>
    <lineage>
        <taxon>unclassified sequences</taxon>
        <taxon>metagenomes</taxon>
        <taxon>ecological metagenomes</taxon>
    </lineage>
</organism>
<dbReference type="EMBL" id="UOEK01000472">
    <property type="protein sequence ID" value="VAW08564.1"/>
    <property type="molecule type" value="Genomic_DNA"/>
</dbReference>
<feature type="compositionally biased region" description="Low complexity" evidence="1">
    <location>
        <begin position="70"/>
        <end position="84"/>
    </location>
</feature>
<gene>
    <name evidence="3" type="ORF">MNBD_ACTINO02-1056</name>
</gene>
<proteinExistence type="predicted"/>
<feature type="transmembrane region" description="Helical" evidence="2">
    <location>
        <begin position="99"/>
        <end position="118"/>
    </location>
</feature>